<name>A0A432MP06_9BACT</name>
<dbReference type="Pfam" id="PF00873">
    <property type="entry name" value="ACR_tran"/>
    <property type="match status" value="2"/>
</dbReference>
<evidence type="ECO:0000256" key="8">
    <source>
        <dbReference type="SAM" id="MobiDB-lite"/>
    </source>
</evidence>
<dbReference type="Gene3D" id="3.30.70.1430">
    <property type="entry name" value="Multidrug efflux transporter AcrB pore domain"/>
    <property type="match status" value="2"/>
</dbReference>
<comment type="subcellular location">
    <subcellularLocation>
        <location evidence="1">Cell inner membrane</location>
        <topology evidence="1">Multi-pass membrane protein</topology>
    </subcellularLocation>
</comment>
<feature type="transmembrane region" description="Helical" evidence="9">
    <location>
        <begin position="397"/>
        <end position="419"/>
    </location>
</feature>
<feature type="transmembrane region" description="Helical" evidence="9">
    <location>
        <begin position="369"/>
        <end position="391"/>
    </location>
</feature>
<dbReference type="GO" id="GO:0042910">
    <property type="term" value="F:xenobiotic transmembrane transporter activity"/>
    <property type="evidence" value="ECO:0007669"/>
    <property type="project" value="TreeGrafter"/>
</dbReference>
<evidence type="ECO:0000256" key="5">
    <source>
        <dbReference type="ARBA" id="ARBA00022692"/>
    </source>
</evidence>
<comment type="caution">
    <text evidence="10">The sequence shown here is derived from an EMBL/GenBank/DDBJ whole genome shotgun (WGS) entry which is preliminary data.</text>
</comment>
<keyword evidence="5 9" id="KW-0812">Transmembrane</keyword>
<dbReference type="GO" id="GO:0005886">
    <property type="term" value="C:plasma membrane"/>
    <property type="evidence" value="ECO:0007669"/>
    <property type="project" value="UniProtKB-SubCell"/>
</dbReference>
<dbReference type="InterPro" id="IPR027463">
    <property type="entry name" value="AcrB_DN_DC_subdom"/>
</dbReference>
<feature type="compositionally biased region" description="Low complexity" evidence="8">
    <location>
        <begin position="1102"/>
        <end position="1128"/>
    </location>
</feature>
<feature type="transmembrane region" description="Helical" evidence="9">
    <location>
        <begin position="472"/>
        <end position="499"/>
    </location>
</feature>
<evidence type="ECO:0000256" key="1">
    <source>
        <dbReference type="ARBA" id="ARBA00004429"/>
    </source>
</evidence>
<dbReference type="RefSeq" id="WP_126724044.1">
    <property type="nucleotide sequence ID" value="NZ_RYZH01000005.1"/>
</dbReference>
<feature type="transmembrane region" description="Helical" evidence="9">
    <location>
        <begin position="992"/>
        <end position="1015"/>
    </location>
</feature>
<keyword evidence="2" id="KW-0813">Transport</keyword>
<dbReference type="Gene3D" id="3.30.70.1440">
    <property type="entry name" value="Multidrug efflux transporter AcrB pore domain"/>
    <property type="match status" value="1"/>
</dbReference>
<reference evidence="10 11" key="2">
    <citation type="submission" date="2019-01" db="EMBL/GenBank/DDBJ databases">
        <title>Tautonia sociabilis, a novel thermotolerant planctomycete of Isosphaeraceae family, isolated from a 4000 m deep subterranean habitat.</title>
        <authorList>
            <person name="Kovaleva O.L."/>
            <person name="Elcheninov A.G."/>
            <person name="Van Heerden E."/>
            <person name="Toshchakov S.V."/>
            <person name="Novikov A."/>
            <person name="Bonch-Osmolovskaya E.A."/>
            <person name="Kublanov I.V."/>
        </authorList>
    </citation>
    <scope>NUCLEOTIDE SEQUENCE [LARGE SCALE GENOMIC DNA]</scope>
    <source>
        <strain evidence="10 11">GM2012</strain>
    </source>
</reference>
<dbReference type="OrthoDB" id="220575at2"/>
<keyword evidence="6 9" id="KW-1133">Transmembrane helix</keyword>
<dbReference type="SUPFAM" id="SSF82693">
    <property type="entry name" value="Multidrug efflux transporter AcrB pore domain, PN1, PN2, PC1 and PC2 subdomains"/>
    <property type="match status" value="4"/>
</dbReference>
<evidence type="ECO:0000256" key="7">
    <source>
        <dbReference type="ARBA" id="ARBA00023136"/>
    </source>
</evidence>
<dbReference type="SUPFAM" id="SSF82714">
    <property type="entry name" value="Multidrug efflux transporter AcrB TolC docking domain, DN and DC subdomains"/>
    <property type="match status" value="2"/>
</dbReference>
<feature type="transmembrane region" description="Helical" evidence="9">
    <location>
        <begin position="440"/>
        <end position="460"/>
    </location>
</feature>
<dbReference type="NCBIfam" id="NF000282">
    <property type="entry name" value="RND_permease_1"/>
    <property type="match status" value="1"/>
</dbReference>
<dbReference type="Gene3D" id="1.20.1640.10">
    <property type="entry name" value="Multidrug efflux transporter AcrB transmembrane domain"/>
    <property type="match status" value="2"/>
</dbReference>
<feature type="region of interest" description="Disordered" evidence="8">
    <location>
        <begin position="1102"/>
        <end position="1148"/>
    </location>
</feature>
<proteinExistence type="predicted"/>
<reference evidence="10 11" key="1">
    <citation type="submission" date="2018-12" db="EMBL/GenBank/DDBJ databases">
        <authorList>
            <person name="Toschakov S.V."/>
        </authorList>
    </citation>
    <scope>NUCLEOTIDE SEQUENCE [LARGE SCALE GENOMIC DNA]</scope>
    <source>
        <strain evidence="10 11">GM2012</strain>
    </source>
</reference>
<keyword evidence="3" id="KW-1003">Cell membrane</keyword>
<evidence type="ECO:0000256" key="2">
    <source>
        <dbReference type="ARBA" id="ARBA00022448"/>
    </source>
</evidence>
<feature type="transmembrane region" description="Helical" evidence="9">
    <location>
        <begin position="1068"/>
        <end position="1095"/>
    </location>
</feature>
<dbReference type="PANTHER" id="PTHR32063:SF11">
    <property type="entry name" value="CATION OR DRUG EFFLUX SYSTEM PROTEIN"/>
    <property type="match status" value="1"/>
</dbReference>
<feature type="transmembrane region" description="Helical" evidence="9">
    <location>
        <begin position="343"/>
        <end position="362"/>
    </location>
</feature>
<feature type="transmembrane region" description="Helical" evidence="9">
    <location>
        <begin position="551"/>
        <end position="575"/>
    </location>
</feature>
<evidence type="ECO:0000256" key="6">
    <source>
        <dbReference type="ARBA" id="ARBA00022989"/>
    </source>
</evidence>
<dbReference type="AlphaFoldDB" id="A0A432MP06"/>
<dbReference type="SUPFAM" id="SSF82866">
    <property type="entry name" value="Multidrug efflux transporter AcrB transmembrane domain"/>
    <property type="match status" value="2"/>
</dbReference>
<feature type="transmembrane region" description="Helical" evidence="9">
    <location>
        <begin position="939"/>
        <end position="957"/>
    </location>
</feature>
<organism evidence="10 11">
    <name type="scientific">Tautonia sociabilis</name>
    <dbReference type="NCBI Taxonomy" id="2080755"/>
    <lineage>
        <taxon>Bacteria</taxon>
        <taxon>Pseudomonadati</taxon>
        <taxon>Planctomycetota</taxon>
        <taxon>Planctomycetia</taxon>
        <taxon>Isosphaerales</taxon>
        <taxon>Isosphaeraceae</taxon>
        <taxon>Tautonia</taxon>
    </lineage>
</organism>
<dbReference type="PANTHER" id="PTHR32063">
    <property type="match status" value="1"/>
</dbReference>
<dbReference type="PRINTS" id="PR00702">
    <property type="entry name" value="ACRIFLAVINRP"/>
</dbReference>
<dbReference type="FunFam" id="3.30.70.1430:FF:000001">
    <property type="entry name" value="Efflux pump membrane transporter"/>
    <property type="match status" value="1"/>
</dbReference>
<dbReference type="Gene3D" id="3.30.70.1320">
    <property type="entry name" value="Multidrug efflux transporter AcrB pore domain like"/>
    <property type="match status" value="1"/>
</dbReference>
<evidence type="ECO:0000256" key="9">
    <source>
        <dbReference type="SAM" id="Phobius"/>
    </source>
</evidence>
<dbReference type="EMBL" id="RYZH01000005">
    <property type="protein sequence ID" value="RUL89050.1"/>
    <property type="molecule type" value="Genomic_DNA"/>
</dbReference>
<keyword evidence="7 9" id="KW-0472">Membrane</keyword>
<evidence type="ECO:0000313" key="11">
    <source>
        <dbReference type="Proteomes" id="UP000280296"/>
    </source>
</evidence>
<feature type="compositionally biased region" description="Basic and acidic residues" evidence="8">
    <location>
        <begin position="1131"/>
        <end position="1140"/>
    </location>
</feature>
<dbReference type="InterPro" id="IPR001036">
    <property type="entry name" value="Acrflvin-R"/>
</dbReference>
<sequence>MFTGFFIKRPIAAAVLSILTVIFGGVSLISLPIAQYPEITPPTVSVTTTYPGAGAETVADTVASEIEKEVNGVEDMLYMSSSSTSDGRYTLNVTFEVGTDLDTAQVLTQNRVSTAEAKLPEEVTRNGVTTKKKSPSITLCVNLVSPDGRYDQLYLSNFAALQVKDELARLPGVGDVTFLGEREYSMRVWLDPDRLSALDLTASDVVAAIREQNVQVAAGRLGQPPSPADVGFQYSLSARGRLLEAEEFGRIIIKTGEAGRVVRLEDVARIELGARSYDVDSYLDGQPTITLAVFQLPGSNAVETAQGIHAKMAELQETVFPEGLEYRIVYDTTQFIEESVASVVHTLLEAFVLVFLVVLIFLQNWRATIIPMVAVPVSLVGTFIFMALFGFSLNNLSLFGLVLAIGIVVDDAIVVVENVERNLALGLRPREATSRAMTEVIGPIIATTFVMLAVFVPVAFISGISGRFYQQFALTIAVSTALSAFNSLTLSPALCAILLKPHGDHASNSQSSRSWALPRLAYVLVFGYLADAAAGTPLVSSRGLDGGGALAARIGIALAGGAAGWAIGAVLDRLLSAFFAGFNRVFDAATNLYGKLVGGLIRVSAIVLVVYVGLLGLTYLGFRAVPTGFIPAQDKGYLVVNAQLPDAASTSRTEAVVRRLSKIAREIPGVAHTIDMVGYSALNGTNLSNVGSMFIVLEPFEERAGRPELSADAVLRTFAAKSSQEQEAIVSVFGAPPVDGLGSVGGFKLMIQDRGDLGPDALQGAVAKLVDAGSEQPMLAGLFSSYRADVPQYFIDIDRDMARSMGVPLNNIFETLQIQLGSLYVNQFTRFGRNWQVNVQADAPYRLRPEQIARLKTRGADGKMVPLGALASVQEIGAPTIVERYNMFPAAALNGAPAPGASSGQAVFLLEQLSDRELPQGMGSSWTELTLLQKMEGDTALFVFPFCVLCVFLVLAFQYESWSLPLAIILIVPMCLLCAIAGVSLAGMDNNIFTQIGLVVLVALASKNAILIVEFAREKESGGMPRREAAITASVLRLRPILMTSFAFILGVVPLVRAVGAGAEMRRALGTAVFSGMLGVTAFGILLTPVFYVVIRMLTSGRSPSSPSPASGSVATVPAAPVPTDANGVGDGDRDGDGDGNRGLLPSP</sequence>
<dbReference type="FunFam" id="1.20.1640.10:FF:000001">
    <property type="entry name" value="Efflux pump membrane transporter"/>
    <property type="match status" value="1"/>
</dbReference>
<evidence type="ECO:0000256" key="4">
    <source>
        <dbReference type="ARBA" id="ARBA00022519"/>
    </source>
</evidence>
<feature type="transmembrane region" description="Helical" evidence="9">
    <location>
        <begin position="520"/>
        <end position="539"/>
    </location>
</feature>
<accession>A0A432MP06</accession>
<keyword evidence="4" id="KW-0997">Cell inner membrane</keyword>
<feature type="transmembrane region" description="Helical" evidence="9">
    <location>
        <begin position="596"/>
        <end position="622"/>
    </location>
</feature>
<dbReference type="Proteomes" id="UP000280296">
    <property type="component" value="Unassembled WGS sequence"/>
</dbReference>
<dbReference type="Gene3D" id="3.30.2090.10">
    <property type="entry name" value="Multidrug efflux transporter AcrB TolC docking domain, DN and DC subdomains"/>
    <property type="match status" value="2"/>
</dbReference>
<keyword evidence="11" id="KW-1185">Reference proteome</keyword>
<protein>
    <submittedName>
        <fullName evidence="10">Efflux RND transporter permease subunit</fullName>
    </submittedName>
</protein>
<feature type="transmembrane region" description="Helical" evidence="9">
    <location>
        <begin position="964"/>
        <end position="986"/>
    </location>
</feature>
<gene>
    <name evidence="10" type="ORF">TsocGM_04135</name>
</gene>
<evidence type="ECO:0000256" key="3">
    <source>
        <dbReference type="ARBA" id="ARBA00022475"/>
    </source>
</evidence>
<feature type="transmembrane region" description="Helical" evidence="9">
    <location>
        <begin position="1036"/>
        <end position="1056"/>
    </location>
</feature>
<evidence type="ECO:0000313" key="10">
    <source>
        <dbReference type="EMBL" id="RUL89050.1"/>
    </source>
</evidence>